<comment type="subcellular location">
    <subcellularLocation>
        <location evidence="1">Membrane</location>
        <topology evidence="1">Single-pass type II membrane protein</topology>
    </subcellularLocation>
</comment>
<dbReference type="eggNOG" id="KOG3765">
    <property type="taxonomic scope" value="Eukaryota"/>
</dbReference>
<accession>K0R924</accession>
<dbReference type="PANTHER" id="PTHR12270:SF52">
    <property type="entry name" value="GLYCOSYLTRANSFERASE-LIKE PROTEIN GNT13-RELATED"/>
    <property type="match status" value="1"/>
</dbReference>
<dbReference type="GO" id="GO:0015020">
    <property type="term" value="F:glucuronosyltransferase activity"/>
    <property type="evidence" value="ECO:0007669"/>
    <property type="project" value="TreeGrafter"/>
</dbReference>
<name>K0R924_THAOC</name>
<dbReference type="Proteomes" id="UP000266841">
    <property type="component" value="Unassembled WGS sequence"/>
</dbReference>
<dbReference type="Pfam" id="PF13896">
    <property type="entry name" value="Glyco_transf_49"/>
    <property type="match status" value="2"/>
</dbReference>
<evidence type="ECO:0000256" key="4">
    <source>
        <dbReference type="ARBA" id="ARBA00022989"/>
    </source>
</evidence>
<dbReference type="GO" id="GO:0035269">
    <property type="term" value="P:protein O-linked glycosylation via mannose"/>
    <property type="evidence" value="ECO:0007669"/>
    <property type="project" value="TreeGrafter"/>
</dbReference>
<keyword evidence="9" id="KW-1185">Reference proteome</keyword>
<dbReference type="GO" id="GO:0042285">
    <property type="term" value="F:xylosyltransferase activity"/>
    <property type="evidence" value="ECO:0007669"/>
    <property type="project" value="TreeGrafter"/>
</dbReference>
<evidence type="ECO:0000313" key="8">
    <source>
        <dbReference type="EMBL" id="EJK45361.1"/>
    </source>
</evidence>
<dbReference type="SUPFAM" id="SSF53448">
    <property type="entry name" value="Nucleotide-diphospho-sugar transferases"/>
    <property type="match status" value="1"/>
</dbReference>
<evidence type="ECO:0000256" key="1">
    <source>
        <dbReference type="ARBA" id="ARBA00004606"/>
    </source>
</evidence>
<feature type="transmembrane region" description="Helical" evidence="7">
    <location>
        <begin position="26"/>
        <end position="47"/>
    </location>
</feature>
<evidence type="ECO:0000256" key="3">
    <source>
        <dbReference type="ARBA" id="ARBA00022968"/>
    </source>
</evidence>
<evidence type="ECO:0000256" key="6">
    <source>
        <dbReference type="ARBA" id="ARBA00023180"/>
    </source>
</evidence>
<dbReference type="OrthoDB" id="40401at2759"/>
<keyword evidence="3" id="KW-0735">Signal-anchor</keyword>
<dbReference type="InterPro" id="IPR029044">
    <property type="entry name" value="Nucleotide-diphossugar_trans"/>
</dbReference>
<keyword evidence="4 7" id="KW-1133">Transmembrane helix</keyword>
<comment type="caution">
    <text evidence="8">The sequence shown here is derived from an EMBL/GenBank/DDBJ whole genome shotgun (WGS) entry which is preliminary data.</text>
</comment>
<reference evidence="8 9" key="1">
    <citation type="journal article" date="2012" name="Genome Biol.">
        <title>Genome and low-iron response of an oceanic diatom adapted to chronic iron limitation.</title>
        <authorList>
            <person name="Lommer M."/>
            <person name="Specht M."/>
            <person name="Roy A.S."/>
            <person name="Kraemer L."/>
            <person name="Andreson R."/>
            <person name="Gutowska M.A."/>
            <person name="Wolf J."/>
            <person name="Bergner S.V."/>
            <person name="Schilhabel M.B."/>
            <person name="Klostermeier U.C."/>
            <person name="Beiko R.G."/>
            <person name="Rosenstiel P."/>
            <person name="Hippler M."/>
            <person name="Laroche J."/>
        </authorList>
    </citation>
    <scope>NUCLEOTIDE SEQUENCE [LARGE SCALE GENOMIC DNA]</scope>
    <source>
        <strain evidence="8 9">CCMP1005</strain>
    </source>
</reference>
<dbReference type="EMBL" id="AGNL01048574">
    <property type="protein sequence ID" value="EJK45361.1"/>
    <property type="molecule type" value="Genomic_DNA"/>
</dbReference>
<evidence type="ECO:0000256" key="5">
    <source>
        <dbReference type="ARBA" id="ARBA00023136"/>
    </source>
</evidence>
<organism evidence="8 9">
    <name type="scientific">Thalassiosira oceanica</name>
    <name type="common">Marine diatom</name>
    <dbReference type="NCBI Taxonomy" id="159749"/>
    <lineage>
        <taxon>Eukaryota</taxon>
        <taxon>Sar</taxon>
        <taxon>Stramenopiles</taxon>
        <taxon>Ochrophyta</taxon>
        <taxon>Bacillariophyta</taxon>
        <taxon>Coscinodiscophyceae</taxon>
        <taxon>Thalassiosirophycidae</taxon>
        <taxon>Thalassiosirales</taxon>
        <taxon>Thalassiosiraceae</taxon>
        <taxon>Thalassiosira</taxon>
    </lineage>
</organism>
<dbReference type="GO" id="GO:0016020">
    <property type="term" value="C:membrane"/>
    <property type="evidence" value="ECO:0007669"/>
    <property type="project" value="UniProtKB-SubCell"/>
</dbReference>
<protein>
    <submittedName>
        <fullName evidence="8">Uncharacterized protein</fullName>
    </submittedName>
</protein>
<evidence type="ECO:0000256" key="7">
    <source>
        <dbReference type="SAM" id="Phobius"/>
    </source>
</evidence>
<evidence type="ECO:0000313" key="9">
    <source>
        <dbReference type="Proteomes" id="UP000266841"/>
    </source>
</evidence>
<sequence>MYLRSTMRNGGPRTQTIPPGGDLARLIKISILLSVSVYLVISAKIWVTLIDLDRNGVGRRLATLTNMIRGCDQPGNNDKSKRTEVRPIPRTFEEKSHNLPQCTPMTTSDVDITLTVQLDEERLWVMKHHCLAWKRQISLAVLSDRMKSSISNDLKSMGCRGNIILSTLEASKYKRDEYPVNLLRNIAIQASTTSHIVFVDADFFMPKGTDEVLMARTIKEKLARDAKQALVLPAFQLNYKCSDTTSADQCRSQKLEAMPQNIIDLHRGLDDGSVSMFDPKNPHGHDSTGYNKWRKQSASSVEDISCINSERYEPYLVVRRCEDMPPFPEAFAGYGWNKIALFLHLNRIAYKFARVGGAYLVHFPHGHSAARKSWDKDNNDSKTRNRKIFKSFKMWLSTQPDQGVPRCPFDIKFQNYIADTYGAPTCTPVPADSISYTMVTQLSTNRMWLMERQCSVWKGPMSLGIFTDRNMTSLQDELEKLGCDVDRIAIERVRRDAYKSEDYPVNILRNLALSNVKTSHFFYTDIDFMLSRDVESSLSSPEALAILSKDPKQTIVVPAFMANAHCSDDYKDCIRPKASEIPSTKPELLRGMLKGDVKVFDVETNPGGHGSTRYDVWMEQGPNTIATIPCLSSDRYEPYVAAQYCHEMPPFQESFQGYSSDKLQWIMHLHRRGYKLSQIGGAFVIHYPHKLDEWKKKKTLMSDVRQERFETIFGSFKSFLKGLPNEESVPFCSVS</sequence>
<dbReference type="InterPro" id="IPR051292">
    <property type="entry name" value="Xyl/GlcA_transferase"/>
</dbReference>
<keyword evidence="5 7" id="KW-0472">Membrane</keyword>
<dbReference type="AlphaFoldDB" id="K0R924"/>
<gene>
    <name evidence="8" type="ORF">THAOC_36024</name>
</gene>
<evidence type="ECO:0000256" key="2">
    <source>
        <dbReference type="ARBA" id="ARBA00022692"/>
    </source>
</evidence>
<keyword evidence="6" id="KW-0325">Glycoprotein</keyword>
<proteinExistence type="predicted"/>
<dbReference type="PANTHER" id="PTHR12270">
    <property type="entry name" value="GLYCOSYLTRANSFERASE-RELATED"/>
    <property type="match status" value="1"/>
</dbReference>
<keyword evidence="2 7" id="KW-0812">Transmembrane</keyword>